<evidence type="ECO:0000313" key="1">
    <source>
        <dbReference type="EMBL" id="CAF1006127.1"/>
    </source>
</evidence>
<evidence type="ECO:0000313" key="2">
    <source>
        <dbReference type="Proteomes" id="UP000663879"/>
    </source>
</evidence>
<name>A0A814H5H7_9BILA</name>
<sequence>MNYSKKFPDHYLLISPSSLFRNRSNFEDKTFSDSIMETQVFIEDYKDSILKSYSNYYPYENDHRQIRENWESIYRVKLKPDFKFIESNFTKSQEKISNQKFKNVPLPEIVLKKNEKNLELNSKKSHGYKEAIDLPLIKIRRSDKPIEPIRKLEADVIKTNEMIRKKSLRSQLKLLNSINLEESNSKLAKNLYYHPKTLSFTPYIKNDSFGKSKYS</sequence>
<reference evidence="1" key="1">
    <citation type="submission" date="2021-02" db="EMBL/GenBank/DDBJ databases">
        <authorList>
            <person name="Nowell W R."/>
        </authorList>
    </citation>
    <scope>NUCLEOTIDE SEQUENCE</scope>
    <source>
        <strain evidence="1">Ploen Becks lab</strain>
    </source>
</reference>
<comment type="caution">
    <text evidence="1">The sequence shown here is derived from an EMBL/GenBank/DDBJ whole genome shotgun (WGS) entry which is preliminary data.</text>
</comment>
<accession>A0A814H5H7</accession>
<gene>
    <name evidence="1" type="ORF">OXX778_LOCUS16658</name>
</gene>
<organism evidence="1 2">
    <name type="scientific">Brachionus calyciflorus</name>
    <dbReference type="NCBI Taxonomy" id="104777"/>
    <lineage>
        <taxon>Eukaryota</taxon>
        <taxon>Metazoa</taxon>
        <taxon>Spiralia</taxon>
        <taxon>Gnathifera</taxon>
        <taxon>Rotifera</taxon>
        <taxon>Eurotatoria</taxon>
        <taxon>Monogononta</taxon>
        <taxon>Pseudotrocha</taxon>
        <taxon>Ploima</taxon>
        <taxon>Brachionidae</taxon>
        <taxon>Brachionus</taxon>
    </lineage>
</organism>
<dbReference type="AlphaFoldDB" id="A0A814H5H7"/>
<proteinExistence type="predicted"/>
<dbReference type="EMBL" id="CAJNOC010004006">
    <property type="protein sequence ID" value="CAF1006127.1"/>
    <property type="molecule type" value="Genomic_DNA"/>
</dbReference>
<protein>
    <submittedName>
        <fullName evidence="1">Uncharacterized protein</fullName>
    </submittedName>
</protein>
<dbReference type="Proteomes" id="UP000663879">
    <property type="component" value="Unassembled WGS sequence"/>
</dbReference>
<keyword evidence="2" id="KW-1185">Reference proteome</keyword>
<dbReference type="OrthoDB" id="10520969at2759"/>